<feature type="transmembrane region" description="Helical" evidence="4">
    <location>
        <begin position="319"/>
        <end position="341"/>
    </location>
</feature>
<evidence type="ECO:0000256" key="3">
    <source>
        <dbReference type="ARBA" id="ARBA00023136"/>
    </source>
</evidence>
<proteinExistence type="predicted"/>
<evidence type="ECO:0000256" key="4">
    <source>
        <dbReference type="SAM" id="Phobius"/>
    </source>
</evidence>
<dbReference type="EMBL" id="CP081070">
    <property type="protein sequence ID" value="UWQ54426.1"/>
    <property type="molecule type" value="Genomic_DNA"/>
</dbReference>
<evidence type="ECO:0000313" key="6">
    <source>
        <dbReference type="Proteomes" id="UP001058713"/>
    </source>
</evidence>
<evidence type="ECO:0000256" key="1">
    <source>
        <dbReference type="ARBA" id="ARBA00022692"/>
    </source>
</evidence>
<protein>
    <submittedName>
        <fullName evidence="5">MFS transporter</fullName>
    </submittedName>
</protein>
<dbReference type="RefSeq" id="WP_027235285.1">
    <property type="nucleotide sequence ID" value="NZ_CP081070.1"/>
</dbReference>
<evidence type="ECO:0000256" key="2">
    <source>
        <dbReference type="ARBA" id="ARBA00022989"/>
    </source>
</evidence>
<feature type="transmembrane region" description="Helical" evidence="4">
    <location>
        <begin position="131"/>
        <end position="153"/>
    </location>
</feature>
<feature type="transmembrane region" description="Helical" evidence="4">
    <location>
        <begin position="353"/>
        <end position="371"/>
    </location>
</feature>
<sequence length="423" mass="44191">MRRAFIENWALFLGMLMLMVANGLLVTLLTIRGAGLGFSDLTISIMQAAYPAGALLGTALAPGMVAKVGHIRAFSALASLVSISAILHLLTSDPYSWSAMRFLAGFCYPGMYVITESWLQAKSENSNRAQILSIYFMIWMAGPAIGTALVALPDPGGNLLFGVVSILISLSIVPLLLSGNKAPEYQVPDRMSVRMLYRVSPMAVLGNLVSAAAVAGWFIALPLYALSRGLSPAEASGVLVVAMVVGAVVQYPAGWISDKTDRRLVLVGLGLIGGGACLWMLASPAPQALVIGFAVLAGASLPMYAVCSAHANDQLKPSQIVPASGTMVFLLNAGQFTGTLAAPNMVSIADGNGLLILLAALCFMVAGVAALRRRQAEAPEETGSQQAIAVLGAPQTGVLQAESWLEEENNVSSDDITQESPAE</sequence>
<dbReference type="CDD" id="cd17477">
    <property type="entry name" value="MFS_YcaD_like"/>
    <property type="match status" value="1"/>
</dbReference>
<accession>A0A9Q9LYR9</accession>
<feature type="transmembrane region" description="Helical" evidence="4">
    <location>
        <begin position="237"/>
        <end position="257"/>
    </location>
</feature>
<dbReference type="GO" id="GO:0022857">
    <property type="term" value="F:transmembrane transporter activity"/>
    <property type="evidence" value="ECO:0007669"/>
    <property type="project" value="InterPro"/>
</dbReference>
<dbReference type="Proteomes" id="UP001058713">
    <property type="component" value="Chromosome"/>
</dbReference>
<keyword evidence="3 4" id="KW-0472">Membrane</keyword>
<keyword evidence="1 4" id="KW-0812">Transmembrane</keyword>
<dbReference type="AlphaFoldDB" id="A0A9Q9LYR9"/>
<dbReference type="SUPFAM" id="SSF103473">
    <property type="entry name" value="MFS general substrate transporter"/>
    <property type="match status" value="1"/>
</dbReference>
<dbReference type="Pfam" id="PF07690">
    <property type="entry name" value="MFS_1"/>
    <property type="match status" value="1"/>
</dbReference>
<dbReference type="Gene3D" id="1.20.1250.20">
    <property type="entry name" value="MFS general substrate transporter like domains"/>
    <property type="match status" value="2"/>
</dbReference>
<dbReference type="InterPro" id="IPR047200">
    <property type="entry name" value="MFS_YcaD-like"/>
</dbReference>
<feature type="transmembrane region" description="Helical" evidence="4">
    <location>
        <begin position="199"/>
        <end position="225"/>
    </location>
</feature>
<dbReference type="PANTHER" id="PTHR23521">
    <property type="entry name" value="TRANSPORTER MFS SUPERFAMILY"/>
    <property type="match status" value="1"/>
</dbReference>
<feature type="transmembrane region" description="Helical" evidence="4">
    <location>
        <begin position="9"/>
        <end position="31"/>
    </location>
</feature>
<dbReference type="InterPro" id="IPR011701">
    <property type="entry name" value="MFS"/>
</dbReference>
<reference evidence="5" key="1">
    <citation type="submission" date="2021-08" db="EMBL/GenBank/DDBJ databases">
        <authorList>
            <person name="Nwanade C."/>
            <person name="Wang M."/>
            <person name="Masoudi A."/>
            <person name="Yu Z."/>
            <person name="Liu J."/>
        </authorList>
    </citation>
    <scope>NUCLEOTIDE SEQUENCE</scope>
    <source>
        <strain evidence="5">S122</strain>
    </source>
</reference>
<dbReference type="GO" id="GO:0005886">
    <property type="term" value="C:plasma membrane"/>
    <property type="evidence" value="ECO:0007669"/>
    <property type="project" value="TreeGrafter"/>
</dbReference>
<evidence type="ECO:0000313" key="5">
    <source>
        <dbReference type="EMBL" id="UWQ54426.1"/>
    </source>
</evidence>
<dbReference type="KEGG" id="lcae:K3721_02495"/>
<keyword evidence="2 4" id="KW-1133">Transmembrane helix</keyword>
<feature type="transmembrane region" description="Helical" evidence="4">
    <location>
        <begin position="73"/>
        <end position="90"/>
    </location>
</feature>
<feature type="transmembrane region" description="Helical" evidence="4">
    <location>
        <begin position="102"/>
        <end position="119"/>
    </location>
</feature>
<organism evidence="5 6">
    <name type="scientific">Leisingera caerulea</name>
    <name type="common">Phaeobacter caeruleus</name>
    <dbReference type="NCBI Taxonomy" id="506591"/>
    <lineage>
        <taxon>Bacteria</taxon>
        <taxon>Pseudomonadati</taxon>
        <taxon>Pseudomonadota</taxon>
        <taxon>Alphaproteobacteria</taxon>
        <taxon>Rhodobacterales</taxon>
        <taxon>Roseobacteraceae</taxon>
        <taxon>Leisingera</taxon>
    </lineage>
</organism>
<name>A0A9Q9LYR9_LEICA</name>
<feature type="transmembrane region" description="Helical" evidence="4">
    <location>
        <begin position="43"/>
        <end position="61"/>
    </location>
</feature>
<feature type="transmembrane region" description="Helical" evidence="4">
    <location>
        <begin position="264"/>
        <end position="282"/>
    </location>
</feature>
<dbReference type="InterPro" id="IPR036259">
    <property type="entry name" value="MFS_trans_sf"/>
</dbReference>
<dbReference type="PANTHER" id="PTHR23521:SF3">
    <property type="entry name" value="MFS TRANSPORTER"/>
    <property type="match status" value="1"/>
</dbReference>
<feature type="transmembrane region" description="Helical" evidence="4">
    <location>
        <begin position="159"/>
        <end position="178"/>
    </location>
</feature>
<feature type="transmembrane region" description="Helical" evidence="4">
    <location>
        <begin position="288"/>
        <end position="307"/>
    </location>
</feature>
<gene>
    <name evidence="5" type="ORF">K3721_02495</name>
</gene>